<dbReference type="EMBL" id="AEEI01000031">
    <property type="protein sequence ID" value="EFM02107.1"/>
    <property type="molecule type" value="Genomic_DNA"/>
</dbReference>
<keyword evidence="3" id="KW-1185">Reference proteome</keyword>
<proteinExistence type="predicted"/>
<feature type="chain" id="PRO_5003138284" description="Leucine Rich Repeat protein" evidence="1">
    <location>
        <begin position="23"/>
        <end position="857"/>
    </location>
</feature>
<dbReference type="PANTHER" id="PTHR45661:SF3">
    <property type="entry name" value="IG-LIKE DOMAIN-CONTAINING PROTEIN"/>
    <property type="match status" value="1"/>
</dbReference>
<evidence type="ECO:0000313" key="2">
    <source>
        <dbReference type="EMBL" id="EFM02107.1"/>
    </source>
</evidence>
<organism evidence="2 3">
    <name type="scientific">Hoylesella marshii DSM 16973 = JCM 13450</name>
    <dbReference type="NCBI Taxonomy" id="862515"/>
    <lineage>
        <taxon>Bacteria</taxon>
        <taxon>Pseudomonadati</taxon>
        <taxon>Bacteroidota</taxon>
        <taxon>Bacteroidia</taxon>
        <taxon>Bacteroidales</taxon>
        <taxon>Prevotellaceae</taxon>
        <taxon>Hoylesella</taxon>
    </lineage>
</organism>
<feature type="signal peptide" evidence="1">
    <location>
        <begin position="1"/>
        <end position="22"/>
    </location>
</feature>
<dbReference type="Pfam" id="PF13306">
    <property type="entry name" value="LRR_5"/>
    <property type="match status" value="2"/>
</dbReference>
<dbReference type="InterPro" id="IPR032675">
    <property type="entry name" value="LRR_dom_sf"/>
</dbReference>
<accession>E0NRZ7</accession>
<keyword evidence="1" id="KW-0732">Signal</keyword>
<dbReference type="InterPro" id="IPR053139">
    <property type="entry name" value="Surface_bspA-like"/>
</dbReference>
<dbReference type="RefSeq" id="WP_006948854.1">
    <property type="nucleotide sequence ID" value="NZ_BAJI01000045.1"/>
</dbReference>
<reference evidence="2" key="1">
    <citation type="submission" date="2010-07" db="EMBL/GenBank/DDBJ databases">
        <authorList>
            <person name="Muzny D."/>
            <person name="Qin X."/>
            <person name="Deng J."/>
            <person name="Jiang H."/>
            <person name="Liu Y."/>
            <person name="Qu J."/>
            <person name="Song X.-Z."/>
            <person name="Zhang L."/>
            <person name="Thornton R."/>
            <person name="Coyle M."/>
            <person name="Francisco L."/>
            <person name="Jackson L."/>
            <person name="Javaid M."/>
            <person name="Korchina V."/>
            <person name="Kovar C."/>
            <person name="Mata R."/>
            <person name="Mathew T."/>
            <person name="Ngo R."/>
            <person name="Nguyen L."/>
            <person name="Nguyen N."/>
            <person name="Okwuonu G."/>
            <person name="Ongeri F."/>
            <person name="Pham C."/>
            <person name="Simmons D."/>
            <person name="Wilczek-Boney K."/>
            <person name="Hale W."/>
            <person name="Jakkamsetti A."/>
            <person name="Pham P."/>
            <person name="Ruth R."/>
            <person name="San Lucas F."/>
            <person name="Warren J."/>
            <person name="Zhang J."/>
            <person name="Zhao Z."/>
            <person name="Zhou C."/>
            <person name="Zhu D."/>
            <person name="Lee S."/>
            <person name="Bess C."/>
            <person name="Blankenburg K."/>
            <person name="Forbes L."/>
            <person name="Fu Q."/>
            <person name="Gubbala S."/>
            <person name="Hirani K."/>
            <person name="Jayaseelan J.C."/>
            <person name="Lara F."/>
            <person name="Munidasa M."/>
            <person name="Palculict T."/>
            <person name="Patil S."/>
            <person name="Pu L.-L."/>
            <person name="Saada N."/>
            <person name="Tang L."/>
            <person name="Weissenberger G."/>
            <person name="Zhu Y."/>
            <person name="Hemphill L."/>
            <person name="Shang Y."/>
            <person name="Youmans B."/>
            <person name="Ayvaz T."/>
            <person name="Ross M."/>
            <person name="Santibanez J."/>
            <person name="Aqrawi P."/>
            <person name="Gross S."/>
            <person name="Joshi V."/>
            <person name="Fowler G."/>
            <person name="Nazareth L."/>
            <person name="Reid J."/>
            <person name="Worley K."/>
            <person name="Petrosino J."/>
            <person name="Highlander S."/>
            <person name="Gibbs R."/>
        </authorList>
    </citation>
    <scope>NUCLEOTIDE SEQUENCE [LARGE SCALE GENOMIC DNA]</scope>
    <source>
        <strain evidence="2">DSM 16973</strain>
    </source>
</reference>
<dbReference type="AlphaFoldDB" id="E0NRZ7"/>
<dbReference type="HOGENOM" id="CLU_016302_0_0_10"/>
<protein>
    <recommendedName>
        <fullName evidence="4">Leucine Rich Repeat protein</fullName>
    </recommendedName>
</protein>
<dbReference type="PANTHER" id="PTHR45661">
    <property type="entry name" value="SURFACE ANTIGEN"/>
    <property type="match status" value="1"/>
</dbReference>
<gene>
    <name evidence="2" type="ORF">HMPREF0658_0948</name>
</gene>
<dbReference type="eggNOG" id="COG5492">
    <property type="taxonomic scope" value="Bacteria"/>
</dbReference>
<dbReference type="BioCyc" id="PMAR862515-HMP:GMOO-963-MONOMER"/>
<dbReference type="Gene3D" id="3.80.10.10">
    <property type="entry name" value="Ribonuclease Inhibitor"/>
    <property type="match status" value="5"/>
</dbReference>
<evidence type="ECO:0008006" key="4">
    <source>
        <dbReference type="Google" id="ProtNLM"/>
    </source>
</evidence>
<comment type="caution">
    <text evidence="2">The sequence shown here is derived from an EMBL/GenBank/DDBJ whole genome shotgun (WGS) entry which is preliminary data.</text>
</comment>
<dbReference type="Gene3D" id="3.40.50.12480">
    <property type="match status" value="1"/>
</dbReference>
<evidence type="ECO:0000256" key="1">
    <source>
        <dbReference type="SAM" id="SignalP"/>
    </source>
</evidence>
<dbReference type="Proteomes" id="UP000004394">
    <property type="component" value="Unassembled WGS sequence"/>
</dbReference>
<dbReference type="InterPro" id="IPR026906">
    <property type="entry name" value="LRR_5"/>
</dbReference>
<dbReference type="STRING" id="862515.HMPREF0658_0948"/>
<evidence type="ECO:0000313" key="3">
    <source>
        <dbReference type="Proteomes" id="UP000004394"/>
    </source>
</evidence>
<dbReference type="SUPFAM" id="SSF52058">
    <property type="entry name" value="L domain-like"/>
    <property type="match status" value="3"/>
</dbReference>
<sequence length="857" mass="92492">MKRKLLLLLFILSMLPIYVSYAQTIYTYTANGKIWRYTLSGTPQTATIKGATNMDGTQASGALNIPNEVGNGPKYPVTTIGIRAFHAHYSITSLTIPPNVKTIEEGGFYKLLNLTGALSLPNVTTIGKEAFGESPKITSLSAPNAITIAYNAFSNCRGLTGILSLPKATTIGERAFFYCTNLTGLSLPEVTTVGDFAFIRCVKVTGTLSLPKVTSIGNYAFNDCYKLTELSAPNVTVIGEVAFVGCKSLTTISLPNVITIKKRAFSGILTLMASLSLPKATTIEEEAFYGCRGITSLSAPQVTTIGKSAFYDCEKLTGTLSLPNVTAIGEKAFEGCEALTGLSLPNVTTIGKRAFYECKKLTGQLSLPYVTTIEQETFSECESLTGPLNLPNVTTVKQEAFRKCYSITGTLSLPNVTTIESRAFDQCEKITSLSLPKVTTIGSIGFLVCKSITGVLSLPNILTLGQAAFSGCTKITNLSIPKITTIGDNAFEYCHGLSGTLTIPASIKELGELAFGYTSNLEVLRIEPGASLTRLGNRIVGRHYKLKYIDMQGVTLPAGVKITRKGYNNGPFSELFSLTMVYLSTGSPAPEAGEENFVIGNTCDNFVVYDIEDRGLLEGSREGFYYSPYTFTANKATFRRNFANSFYSTVKTLLLPYPATLPDGMRAYTFEARTTHLGITHFRFTSVGDGGTQLEANKPYLVRIIDGSASKQFGTDVNVQVPVTPPIASTEVQDANGQGFYFGGTTENIDNATAAGMKAYNLINNQWRPIRTDNPNGYIHSFRAYMRTTGAAPAKGFAIVLDDEDTPTGIDDTVAEDAVEQGNSPIYTLDGKLMGTDIDALPSGEIYIKNGKKFYKF</sequence>
<name>E0NRZ7_9BACT</name>